<protein>
    <submittedName>
        <fullName evidence="1">Uncharacterized protein</fullName>
    </submittedName>
</protein>
<dbReference type="EMBL" id="GBXM01015140">
    <property type="protein sequence ID" value="JAH93437.1"/>
    <property type="molecule type" value="Transcribed_RNA"/>
</dbReference>
<dbReference type="AlphaFoldDB" id="A0A0E9WSU5"/>
<reference evidence="1" key="1">
    <citation type="submission" date="2014-11" db="EMBL/GenBank/DDBJ databases">
        <authorList>
            <person name="Amaro Gonzalez C."/>
        </authorList>
    </citation>
    <scope>NUCLEOTIDE SEQUENCE</scope>
</reference>
<evidence type="ECO:0000313" key="1">
    <source>
        <dbReference type="EMBL" id="JAH93437.1"/>
    </source>
</evidence>
<reference evidence="1" key="2">
    <citation type="journal article" date="2015" name="Fish Shellfish Immunol.">
        <title>Early steps in the European eel (Anguilla anguilla)-Vibrio vulnificus interaction in the gills: Role of the RtxA13 toxin.</title>
        <authorList>
            <person name="Callol A."/>
            <person name="Pajuelo D."/>
            <person name="Ebbesson L."/>
            <person name="Teles M."/>
            <person name="MacKenzie S."/>
            <person name="Amaro C."/>
        </authorList>
    </citation>
    <scope>NUCLEOTIDE SEQUENCE</scope>
</reference>
<accession>A0A0E9WSU5</accession>
<name>A0A0E9WSU5_ANGAN</name>
<organism evidence="1">
    <name type="scientific">Anguilla anguilla</name>
    <name type="common">European freshwater eel</name>
    <name type="synonym">Muraena anguilla</name>
    <dbReference type="NCBI Taxonomy" id="7936"/>
    <lineage>
        <taxon>Eukaryota</taxon>
        <taxon>Metazoa</taxon>
        <taxon>Chordata</taxon>
        <taxon>Craniata</taxon>
        <taxon>Vertebrata</taxon>
        <taxon>Euteleostomi</taxon>
        <taxon>Actinopterygii</taxon>
        <taxon>Neopterygii</taxon>
        <taxon>Teleostei</taxon>
        <taxon>Anguilliformes</taxon>
        <taxon>Anguillidae</taxon>
        <taxon>Anguilla</taxon>
    </lineage>
</organism>
<sequence>MMSHGQNTWKVMRRMTKVKQEPIIANTLSLTEVKKKKRWQYLGPVPITLRLAFRR</sequence>
<proteinExistence type="predicted"/>